<reference evidence="3 4" key="1">
    <citation type="journal article" date="2015" name="Genome Biol. Evol.">
        <title>Comparative Genomics of a Bacterivorous Green Alga Reveals Evolutionary Causalities and Consequences of Phago-Mixotrophic Mode of Nutrition.</title>
        <authorList>
            <person name="Burns J.A."/>
            <person name="Paasch A."/>
            <person name="Narechania A."/>
            <person name="Kim E."/>
        </authorList>
    </citation>
    <scope>NUCLEOTIDE SEQUENCE [LARGE SCALE GENOMIC DNA]</scope>
    <source>
        <strain evidence="3 4">PLY_AMNH</strain>
    </source>
</reference>
<proteinExistence type="predicted"/>
<dbReference type="AlphaFoldDB" id="A0AAE0GVK1"/>
<feature type="compositionally biased region" description="Basic and acidic residues" evidence="1">
    <location>
        <begin position="596"/>
        <end position="606"/>
    </location>
</feature>
<feature type="region of interest" description="Disordered" evidence="1">
    <location>
        <begin position="579"/>
        <end position="606"/>
    </location>
</feature>
<dbReference type="InterPro" id="IPR053320">
    <property type="entry name" value="Protein_DD3-3_O-glyco"/>
</dbReference>
<keyword evidence="2" id="KW-1133">Transmembrane helix</keyword>
<feature type="region of interest" description="Disordered" evidence="1">
    <location>
        <begin position="1"/>
        <end position="34"/>
    </location>
</feature>
<keyword evidence="4" id="KW-1185">Reference proteome</keyword>
<comment type="caution">
    <text evidence="3">The sequence shown here is derived from an EMBL/GenBank/DDBJ whole genome shotgun (WGS) entry which is preliminary data.</text>
</comment>
<organism evidence="3 4">
    <name type="scientific">Cymbomonas tetramitiformis</name>
    <dbReference type="NCBI Taxonomy" id="36881"/>
    <lineage>
        <taxon>Eukaryota</taxon>
        <taxon>Viridiplantae</taxon>
        <taxon>Chlorophyta</taxon>
        <taxon>Pyramimonadophyceae</taxon>
        <taxon>Pyramimonadales</taxon>
        <taxon>Pyramimonadaceae</taxon>
        <taxon>Cymbomonas</taxon>
    </lineage>
</organism>
<dbReference type="PANTHER" id="PTHR35170:SF1">
    <property type="entry name" value="PROTEIN DD3-3"/>
    <property type="match status" value="1"/>
</dbReference>
<dbReference type="Proteomes" id="UP001190700">
    <property type="component" value="Unassembled WGS sequence"/>
</dbReference>
<gene>
    <name evidence="3" type="ORF">CYMTET_7149</name>
</gene>
<sequence>MLRCEERRETGGTASGGVETRQRTRDNHLGNTLNGETPRFNWTVPEFAVGEQCALRLRYNISTGDYDGWDPNVNSTLNDLDGKKLNLAASLGYEADFQNNPEVDFGLGVEFELAVNTAQFGRTFQDRSHRVAFRNLPEGLEHAKAQFERACHRGNIVQVYPSVEYDFTPNTLSVSTADLVHIQWTGSNTNPRNNDGQGLAGTDRSNIVPIEDMLNNVPDRFDESPSWFKDVEAQVHGIGDATESSLGPMSGSDLAHFLSLASPTQMGGELSELDDMSPHYNGGLVRLFSKGQYRYMCSRNNNFSNRSQKGKLIANVIESAASYGGEIWTSSTGAGLKVPEGRKYQQKGQSTWQSALSIEIMELGNESSAGEAPAVAPENVENPGAVPGDVQAVQGIGKAFGFLPHGTTFSDNVTLMLTYTEEELQALRDDSDGKHQLLAFARTDDTEDSTWEVLEGGDFADGTASIDITGFSVYSLVIVTYTKKNGLDGYAVAMLVVGVVLLMSAALLALAIYRGKSAHENLPEDEQELLFRSPKKSQSNSFTVASLLQSVTGKKPDPPAQPSRMTPALSAANKLRAASIGDDSSLREAAAATAAQKDHPEAGSVL</sequence>
<evidence type="ECO:0000256" key="1">
    <source>
        <dbReference type="SAM" id="MobiDB-lite"/>
    </source>
</evidence>
<protein>
    <submittedName>
        <fullName evidence="3">Uncharacterized protein</fullName>
    </submittedName>
</protein>
<evidence type="ECO:0000313" key="4">
    <source>
        <dbReference type="Proteomes" id="UP001190700"/>
    </source>
</evidence>
<evidence type="ECO:0000313" key="3">
    <source>
        <dbReference type="EMBL" id="KAK3285234.1"/>
    </source>
</evidence>
<evidence type="ECO:0000256" key="2">
    <source>
        <dbReference type="SAM" id="Phobius"/>
    </source>
</evidence>
<keyword evidence="2" id="KW-0812">Transmembrane</keyword>
<keyword evidence="2" id="KW-0472">Membrane</keyword>
<accession>A0AAE0GVK1</accession>
<dbReference type="PANTHER" id="PTHR35170">
    <property type="entry name" value="PROTEIN DD3-3"/>
    <property type="match status" value="1"/>
</dbReference>
<feature type="compositionally biased region" description="Basic and acidic residues" evidence="1">
    <location>
        <begin position="1"/>
        <end position="10"/>
    </location>
</feature>
<dbReference type="EMBL" id="LGRX02001910">
    <property type="protein sequence ID" value="KAK3285234.1"/>
    <property type="molecule type" value="Genomic_DNA"/>
</dbReference>
<name>A0AAE0GVK1_9CHLO</name>
<feature type="transmembrane region" description="Helical" evidence="2">
    <location>
        <begin position="490"/>
        <end position="513"/>
    </location>
</feature>